<sequence>MEQTPQDHVEQWILRVTWSTLDEHAVIPVPAAADLPEAADEFRRARAELLQAVDGLRHVLMTGFDLEDTNTSSMVTGPVQRIRARANWYEQARAAVNTLIDDEDRSVHPDNHELRPLARLYIQPGDTVRGILPHTRHCREHGLAGRVVRLHLTDFEADLDPADLPDGYTGPLRLPHADAGVYRDRIKGQLYIL</sequence>
<protein>
    <submittedName>
        <fullName evidence="1">Uncharacterized protein</fullName>
    </submittedName>
</protein>
<dbReference type="RefSeq" id="WP_204300021.1">
    <property type="nucleotide sequence ID" value="NZ_BAAAGQ010000063.1"/>
</dbReference>
<proteinExistence type="predicted"/>
<comment type="caution">
    <text evidence="1">The sequence shown here is derived from an EMBL/GenBank/DDBJ whole genome shotgun (WGS) entry which is preliminary data.</text>
</comment>
<accession>A0ABQ3WUN0</accession>
<dbReference type="EMBL" id="BOMF01000136">
    <property type="protein sequence ID" value="GID49955.1"/>
    <property type="molecule type" value="Genomic_DNA"/>
</dbReference>
<evidence type="ECO:0000313" key="1">
    <source>
        <dbReference type="EMBL" id="GID49955.1"/>
    </source>
</evidence>
<name>A0ABQ3WUN0_9ACTN</name>
<reference evidence="1" key="1">
    <citation type="submission" date="2021-01" db="EMBL/GenBank/DDBJ databases">
        <title>Whole genome shotgun sequence of Actinoplanes capillaceus NBRC 16408.</title>
        <authorList>
            <person name="Komaki H."/>
            <person name="Tamura T."/>
        </authorList>
    </citation>
    <scope>NUCLEOTIDE SEQUENCE [LARGE SCALE GENOMIC DNA]</scope>
    <source>
        <strain evidence="1">NBRC 16408</strain>
    </source>
</reference>
<gene>
    <name evidence="1" type="ORF">Aca07nite_72300</name>
</gene>
<organism evidence="1">
    <name type="scientific">Actinoplanes campanulatus</name>
    <dbReference type="NCBI Taxonomy" id="113559"/>
    <lineage>
        <taxon>Bacteria</taxon>
        <taxon>Bacillati</taxon>
        <taxon>Actinomycetota</taxon>
        <taxon>Actinomycetes</taxon>
        <taxon>Micromonosporales</taxon>
        <taxon>Micromonosporaceae</taxon>
        <taxon>Actinoplanes</taxon>
    </lineage>
</organism>